<dbReference type="Proteomes" id="UP000198304">
    <property type="component" value="Unassembled WGS sequence"/>
</dbReference>
<evidence type="ECO:0000313" key="2">
    <source>
        <dbReference type="Proteomes" id="UP000198304"/>
    </source>
</evidence>
<evidence type="ECO:0000313" key="1">
    <source>
        <dbReference type="EMBL" id="SNT13875.1"/>
    </source>
</evidence>
<dbReference type="EMBL" id="FZOJ01000044">
    <property type="protein sequence ID" value="SNT13875.1"/>
    <property type="molecule type" value="Genomic_DNA"/>
</dbReference>
<dbReference type="RefSeq" id="WP_089285262.1">
    <property type="nucleotide sequence ID" value="NZ_FZOJ01000044.1"/>
</dbReference>
<sequence length="309" mass="34970">MKRIVSVSIGSSKRDSHIETEILGEKFTIKRIGTDGSIKKAIALIEALDGKVDALGMGGIDLYLWGGNRRYTIREALPLKRAAKATPVVDGSGLKNTLERKVIKYLMENNIVNFQRNTTLITCVLDRFGLAETISQYEGKILIGDIIFCLGLDIPIYSLKHIQTIARWIAPIVCKLPFKMLYPVGDKQNKSIMSKLQKYYSEVDIIAGDFHYIKRYMPQSLEEKIIITNTVTAEDVLQLKERGVALLITTTPRLVDRSFGTNVMEAMMVSIMREGKYKNYEEIIKALDLKPRIEYLQIPSDTQSQETIM</sequence>
<dbReference type="OrthoDB" id="9780944at2"/>
<reference evidence="1 2" key="1">
    <citation type="submission" date="2017-06" db="EMBL/GenBank/DDBJ databases">
        <authorList>
            <person name="Kim H.J."/>
            <person name="Triplett B.A."/>
        </authorList>
    </citation>
    <scope>NUCLEOTIDE SEQUENCE [LARGE SCALE GENOMIC DNA]</scope>
    <source>
        <strain evidence="1 2">SCA</strain>
    </source>
</reference>
<evidence type="ECO:0008006" key="3">
    <source>
        <dbReference type="Google" id="ProtNLM"/>
    </source>
</evidence>
<accession>A0A239K6X7</accession>
<name>A0A239K6X7_9FIRM</name>
<keyword evidence="2" id="KW-1185">Reference proteome</keyword>
<organism evidence="1 2">
    <name type="scientific">Anaerovirgula multivorans</name>
    <dbReference type="NCBI Taxonomy" id="312168"/>
    <lineage>
        <taxon>Bacteria</taxon>
        <taxon>Bacillati</taxon>
        <taxon>Bacillota</taxon>
        <taxon>Clostridia</taxon>
        <taxon>Peptostreptococcales</taxon>
        <taxon>Natronincolaceae</taxon>
        <taxon>Anaerovirgula</taxon>
    </lineage>
</organism>
<protein>
    <recommendedName>
        <fullName evidence="3">Quinate 5-dehydrogenase</fullName>
    </recommendedName>
</protein>
<proteinExistence type="predicted"/>
<dbReference type="AlphaFoldDB" id="A0A239K6X7"/>
<gene>
    <name evidence="1" type="ORF">SAMN05446037_10444</name>
</gene>